<dbReference type="AlphaFoldDB" id="A0A2X3DYY0"/>
<accession>A0A2X3DYY0</accession>
<dbReference type="RefSeq" id="WP_258399973.1">
    <property type="nucleotide sequence ID" value="NZ_UAWL01000031.1"/>
</dbReference>
<evidence type="ECO:0000313" key="2">
    <source>
        <dbReference type="EMBL" id="SQC36492.1"/>
    </source>
</evidence>
<evidence type="ECO:0000256" key="1">
    <source>
        <dbReference type="SAM" id="MobiDB-lite"/>
    </source>
</evidence>
<organism evidence="2 3">
    <name type="scientific">Helicobacter fennelliae</name>
    <dbReference type="NCBI Taxonomy" id="215"/>
    <lineage>
        <taxon>Bacteria</taxon>
        <taxon>Pseudomonadati</taxon>
        <taxon>Campylobacterota</taxon>
        <taxon>Epsilonproteobacteria</taxon>
        <taxon>Campylobacterales</taxon>
        <taxon>Helicobacteraceae</taxon>
        <taxon>Helicobacter</taxon>
    </lineage>
</organism>
<sequence>MPSTTELIKTELGKAFVEAKQKSDRINMSYRKNEIGEDVVIEYNPYKLLDKHPYAEAISEEYDKMIERVIPKDAILSASFQSWINREKNELMVDSRINRDEYFKEQTNFETGEITQNRGNDLLVAKIEFLNKMLTRLEKAFTTHMKNNSDKAFADAETLEKYEKHYQGQLQKVNAMLESGNFSYYDKKDKDGNVIEEGTQEDAQKHKSNIDNLMSKVEKAKEQQKEQEATQNSTQEDFVGDNISKLNRPRM</sequence>
<feature type="region of interest" description="Disordered" evidence="1">
    <location>
        <begin position="217"/>
        <end position="251"/>
    </location>
</feature>
<name>A0A2X3DYY0_9HELI</name>
<dbReference type="EMBL" id="UAWL01000031">
    <property type="protein sequence ID" value="SQC36492.1"/>
    <property type="molecule type" value="Genomic_DNA"/>
</dbReference>
<dbReference type="Proteomes" id="UP000250166">
    <property type="component" value="Unassembled WGS sequence"/>
</dbReference>
<protein>
    <submittedName>
        <fullName evidence="2">Uncharacterized protein</fullName>
    </submittedName>
</protein>
<reference evidence="2 3" key="1">
    <citation type="submission" date="2018-06" db="EMBL/GenBank/DDBJ databases">
        <authorList>
            <consortium name="Pathogen Informatics"/>
            <person name="Doyle S."/>
        </authorList>
    </citation>
    <scope>NUCLEOTIDE SEQUENCE [LARGE SCALE GENOMIC DNA]</scope>
    <source>
        <strain evidence="2 3">NCTC13102</strain>
    </source>
</reference>
<evidence type="ECO:0000313" key="3">
    <source>
        <dbReference type="Proteomes" id="UP000250166"/>
    </source>
</evidence>
<feature type="compositionally biased region" description="Basic and acidic residues" evidence="1">
    <location>
        <begin position="217"/>
        <end position="228"/>
    </location>
</feature>
<gene>
    <name evidence="2" type="ORF">NCTC13102_02299</name>
</gene>
<proteinExistence type="predicted"/>